<dbReference type="RefSeq" id="WP_114368293.1">
    <property type="nucleotide sequence ID" value="NZ_QPEX01000011.1"/>
</dbReference>
<keyword evidence="1" id="KW-1133">Transmembrane helix</keyword>
<organism evidence="2 3">
    <name type="scientific">Bremerella cremea</name>
    <dbReference type="NCBI Taxonomy" id="1031537"/>
    <lineage>
        <taxon>Bacteria</taxon>
        <taxon>Pseudomonadati</taxon>
        <taxon>Planctomycetota</taxon>
        <taxon>Planctomycetia</taxon>
        <taxon>Pirellulales</taxon>
        <taxon>Pirellulaceae</taxon>
        <taxon>Bremerella</taxon>
    </lineage>
</organism>
<proteinExistence type="predicted"/>
<reference evidence="2 3" key="1">
    <citation type="submission" date="2018-07" db="EMBL/GenBank/DDBJ databases">
        <title>Comparative genomes isolates from brazilian mangrove.</title>
        <authorList>
            <person name="De Araujo J.E."/>
            <person name="Taketani R.G."/>
            <person name="Silva M.C.P."/>
            <person name="Lourenco M.V."/>
            <person name="Oliveira V.M."/>
            <person name="Andreote F.D."/>
        </authorList>
    </citation>
    <scope>NUCLEOTIDE SEQUENCE [LARGE SCALE GENOMIC DNA]</scope>
    <source>
        <strain evidence="2 3">HEX PRIS-MGV</strain>
    </source>
</reference>
<protein>
    <submittedName>
        <fullName evidence="2">Uncharacterized protein</fullName>
    </submittedName>
</protein>
<feature type="transmembrane region" description="Helical" evidence="1">
    <location>
        <begin position="12"/>
        <end position="29"/>
    </location>
</feature>
<evidence type="ECO:0000313" key="2">
    <source>
        <dbReference type="EMBL" id="RCS52869.1"/>
    </source>
</evidence>
<keyword evidence="1" id="KW-0812">Transmembrane</keyword>
<dbReference type="OrthoDB" id="277281at2"/>
<dbReference type="Proteomes" id="UP000253562">
    <property type="component" value="Unassembled WGS sequence"/>
</dbReference>
<dbReference type="Gene3D" id="1.25.10.10">
    <property type="entry name" value="Leucine-rich Repeat Variant"/>
    <property type="match status" value="1"/>
</dbReference>
<dbReference type="AlphaFoldDB" id="A0A368KWX3"/>
<gene>
    <name evidence="2" type="ORF">DTL42_08550</name>
</gene>
<keyword evidence="1" id="KW-0472">Membrane</keyword>
<evidence type="ECO:0000313" key="3">
    <source>
        <dbReference type="Proteomes" id="UP000253562"/>
    </source>
</evidence>
<evidence type="ECO:0000256" key="1">
    <source>
        <dbReference type="SAM" id="Phobius"/>
    </source>
</evidence>
<dbReference type="InterPro" id="IPR011989">
    <property type="entry name" value="ARM-like"/>
</dbReference>
<comment type="caution">
    <text evidence="2">The sequence shown here is derived from an EMBL/GenBank/DDBJ whole genome shotgun (WGS) entry which is preliminary data.</text>
</comment>
<sequence>MDNRPTRWGQLLRFAAGGLVLAIAAGWAIDHRKQQQQLEPIRKQWSEKHAEFNHLRDQLLLDEALQRFESWQQIVFVIDNIDHFQLFERLARKLERADDAVFTEAVPKLITMLDDPQELHRQRAWRLLQCAKESPRFAPFESSYQEGVVALLRHPSIRGYSKLLPWLGKQKLNSPEVLAGLRERMMDDRDPFAPHAAYTLAELDPTADIGPRLLQLIELKHSQWQSILHRLPKYLPKEEAQAIFEKYHNLP</sequence>
<accession>A0A368KWX3</accession>
<name>A0A368KWX3_9BACT</name>
<dbReference type="EMBL" id="QPEX01000011">
    <property type="protein sequence ID" value="RCS52869.1"/>
    <property type="molecule type" value="Genomic_DNA"/>
</dbReference>